<feature type="domain" description="Metallo-beta-lactamase" evidence="10">
    <location>
        <begin position="29"/>
        <end position="189"/>
    </location>
</feature>
<evidence type="ECO:0000256" key="3">
    <source>
        <dbReference type="ARBA" id="ARBA00004963"/>
    </source>
</evidence>
<dbReference type="PANTHER" id="PTHR11935">
    <property type="entry name" value="BETA LACTAMASE DOMAIN"/>
    <property type="match status" value="1"/>
</dbReference>
<dbReference type="InterPro" id="IPR035680">
    <property type="entry name" value="Clx_II_MBL"/>
</dbReference>
<keyword evidence="6" id="KW-0479">Metal-binding</keyword>
<dbReference type="CDD" id="cd07723">
    <property type="entry name" value="hydroxyacylglutathione_hydrolase_MBL-fold"/>
    <property type="match status" value="1"/>
</dbReference>
<dbReference type="HAMAP" id="MF_01374">
    <property type="entry name" value="Glyoxalase_2"/>
    <property type="match status" value="1"/>
</dbReference>
<gene>
    <name evidence="11" type="ORF">LRAMOSA04530</name>
</gene>
<dbReference type="InterPro" id="IPR036866">
    <property type="entry name" value="RibonucZ/Hydroxyglut_hydro"/>
</dbReference>
<dbReference type="Gene3D" id="3.60.15.10">
    <property type="entry name" value="Ribonuclease Z/Hydroxyacylglutathione hydrolase-like"/>
    <property type="match status" value="1"/>
</dbReference>
<comment type="pathway">
    <text evidence="3">Secondary metabolite metabolism; methylglyoxal degradation; (R)-lactate from methylglyoxal: step 2/2.</text>
</comment>
<dbReference type="AlphaFoldDB" id="A0A077WYI5"/>
<reference evidence="11" key="1">
    <citation type="journal article" date="2014" name="Genome Announc.">
        <title>De novo whole-genome sequence and genome annotation of Lichtheimia ramosa.</title>
        <authorList>
            <person name="Linde J."/>
            <person name="Schwartze V."/>
            <person name="Binder U."/>
            <person name="Lass-Florl C."/>
            <person name="Voigt K."/>
            <person name="Horn F."/>
        </authorList>
    </citation>
    <scope>NUCLEOTIDE SEQUENCE</scope>
    <source>
        <strain evidence="11">JMRC FSU:6197</strain>
    </source>
</reference>
<dbReference type="EC" id="3.1.2.6" evidence="5"/>
<dbReference type="InterPro" id="IPR032282">
    <property type="entry name" value="HAGH_C"/>
</dbReference>
<protein>
    <recommendedName>
        <fullName evidence="5">hydroxyacylglutathione hydrolase</fullName>
        <ecNumber evidence="5">3.1.2.6</ecNumber>
    </recommendedName>
    <alternativeName>
        <fullName evidence="9">Glyoxalase II</fullName>
    </alternativeName>
</protein>
<evidence type="ECO:0000256" key="2">
    <source>
        <dbReference type="ARBA" id="ARBA00001947"/>
    </source>
</evidence>
<organism evidence="11">
    <name type="scientific">Lichtheimia ramosa</name>
    <dbReference type="NCBI Taxonomy" id="688394"/>
    <lineage>
        <taxon>Eukaryota</taxon>
        <taxon>Fungi</taxon>
        <taxon>Fungi incertae sedis</taxon>
        <taxon>Mucoromycota</taxon>
        <taxon>Mucoromycotina</taxon>
        <taxon>Mucoromycetes</taxon>
        <taxon>Mucorales</taxon>
        <taxon>Lichtheimiaceae</taxon>
        <taxon>Lichtheimia</taxon>
    </lineage>
</organism>
<dbReference type="GO" id="GO:0019243">
    <property type="term" value="P:methylglyoxal catabolic process to D-lactate via S-lactoyl-glutathione"/>
    <property type="evidence" value="ECO:0007669"/>
    <property type="project" value="InterPro"/>
</dbReference>
<comment type="similarity">
    <text evidence="4">Belongs to the metallo-beta-lactamase superfamily. Glyoxalase II family.</text>
</comment>
<accession>A0A077WYI5</accession>
<evidence type="ECO:0000256" key="8">
    <source>
        <dbReference type="ARBA" id="ARBA00022833"/>
    </source>
</evidence>
<comment type="catalytic activity">
    <reaction evidence="1">
        <text>an S-(2-hydroxyacyl)glutathione + H2O = a 2-hydroxy carboxylate + glutathione + H(+)</text>
        <dbReference type="Rhea" id="RHEA:21864"/>
        <dbReference type="ChEBI" id="CHEBI:15377"/>
        <dbReference type="ChEBI" id="CHEBI:15378"/>
        <dbReference type="ChEBI" id="CHEBI:57925"/>
        <dbReference type="ChEBI" id="CHEBI:58896"/>
        <dbReference type="ChEBI" id="CHEBI:71261"/>
        <dbReference type="EC" id="3.1.2.6"/>
    </reaction>
</comment>
<evidence type="ECO:0000259" key="10">
    <source>
        <dbReference type="SMART" id="SM00849"/>
    </source>
</evidence>
<dbReference type="GO" id="GO:0046872">
    <property type="term" value="F:metal ion binding"/>
    <property type="evidence" value="ECO:0007669"/>
    <property type="project" value="UniProtKB-KW"/>
</dbReference>
<evidence type="ECO:0000256" key="6">
    <source>
        <dbReference type="ARBA" id="ARBA00022723"/>
    </source>
</evidence>
<name>A0A077WYI5_9FUNG</name>
<sequence length="272" mass="30676">MFRLFPARRAFSTCIPRTMIVKPVPCLQDNYSYLLLDEKTQQAAVVDPVEPNKVLAALKESYPQYKLTAILTTHHHWDHAGGNKKLLKEMPDLTCYGGSENVEGANHLVRDKEPIAVGDLQVTPLKTPCHTMDHVCYYVDDNGQRAVFTGDCVFSSGCGRFFEGTASDMWNSLSTVAELPDDTNMYFGHEYTMANLKFAEHIEPDNEAIRQKKQWAQRVGCTTPSTIRNEKLTNPFMRVQEPSVQQRVLGADKTASAEEVLGIVRQMKDNFK</sequence>
<evidence type="ECO:0000256" key="1">
    <source>
        <dbReference type="ARBA" id="ARBA00001623"/>
    </source>
</evidence>
<evidence type="ECO:0000313" key="11">
    <source>
        <dbReference type="EMBL" id="CDS12335.1"/>
    </source>
</evidence>
<dbReference type="OrthoDB" id="515692at2759"/>
<keyword evidence="7" id="KW-0378">Hydrolase</keyword>
<evidence type="ECO:0000256" key="9">
    <source>
        <dbReference type="ARBA" id="ARBA00031044"/>
    </source>
</evidence>
<comment type="cofactor">
    <cofactor evidence="2">
        <name>Zn(2+)</name>
        <dbReference type="ChEBI" id="CHEBI:29105"/>
    </cofactor>
</comment>
<evidence type="ECO:0000256" key="5">
    <source>
        <dbReference type="ARBA" id="ARBA00011917"/>
    </source>
</evidence>
<dbReference type="InterPro" id="IPR017782">
    <property type="entry name" value="Hydroxyacylglutathione_Hdrlase"/>
</dbReference>
<dbReference type="PANTHER" id="PTHR11935:SF94">
    <property type="entry name" value="TENZING NORGAY, ISOFORM C"/>
    <property type="match status" value="1"/>
</dbReference>
<proteinExistence type="inferred from homology"/>
<dbReference type="GO" id="GO:0004416">
    <property type="term" value="F:hydroxyacylglutathione hydrolase activity"/>
    <property type="evidence" value="ECO:0007669"/>
    <property type="project" value="UniProtKB-EC"/>
</dbReference>
<evidence type="ECO:0000256" key="7">
    <source>
        <dbReference type="ARBA" id="ARBA00022801"/>
    </source>
</evidence>
<keyword evidence="8" id="KW-0862">Zinc</keyword>
<dbReference type="InterPro" id="IPR001279">
    <property type="entry name" value="Metallo-B-lactamas"/>
</dbReference>
<evidence type="ECO:0000256" key="4">
    <source>
        <dbReference type="ARBA" id="ARBA00006759"/>
    </source>
</evidence>
<dbReference type="Pfam" id="PF00753">
    <property type="entry name" value="Lactamase_B"/>
    <property type="match status" value="1"/>
</dbReference>
<dbReference type="EMBL" id="LK023357">
    <property type="protein sequence ID" value="CDS12335.1"/>
    <property type="molecule type" value="Genomic_DNA"/>
</dbReference>
<dbReference type="NCBIfam" id="TIGR03413">
    <property type="entry name" value="GSH_gloB"/>
    <property type="match status" value="1"/>
</dbReference>
<dbReference type="SUPFAM" id="SSF56281">
    <property type="entry name" value="Metallo-hydrolase/oxidoreductase"/>
    <property type="match status" value="1"/>
</dbReference>
<dbReference type="PIRSF" id="PIRSF005457">
    <property type="entry name" value="Glx"/>
    <property type="match status" value="1"/>
</dbReference>
<dbReference type="SMART" id="SM00849">
    <property type="entry name" value="Lactamase_B"/>
    <property type="match status" value="1"/>
</dbReference>
<dbReference type="UniPathway" id="UPA00619">
    <property type="reaction ID" value="UER00676"/>
</dbReference>
<dbReference type="Pfam" id="PF16123">
    <property type="entry name" value="HAGH_C"/>
    <property type="match status" value="1"/>
</dbReference>